<dbReference type="Proteomes" id="UP000609121">
    <property type="component" value="Unassembled WGS sequence"/>
</dbReference>
<feature type="signal peptide" evidence="1">
    <location>
        <begin position="1"/>
        <end position="23"/>
    </location>
</feature>
<keyword evidence="1" id="KW-0732">Signal</keyword>
<reference evidence="2" key="1">
    <citation type="submission" date="2020-09" db="EMBL/GenBank/DDBJ databases">
        <title>A novel bacterium of genus Mangrovicoccus, isolated from South China Sea.</title>
        <authorList>
            <person name="Huang H."/>
            <person name="Mo K."/>
            <person name="Hu Y."/>
        </authorList>
    </citation>
    <scope>NUCLEOTIDE SEQUENCE</scope>
    <source>
        <strain evidence="2">HB182678</strain>
    </source>
</reference>
<name>A0A8J6YT61_9RHOB</name>
<evidence type="ECO:0000313" key="3">
    <source>
        <dbReference type="Proteomes" id="UP000609121"/>
    </source>
</evidence>
<gene>
    <name evidence="2" type="ORF">ICN82_02110</name>
</gene>
<keyword evidence="3" id="KW-1185">Reference proteome</keyword>
<evidence type="ECO:0000256" key="1">
    <source>
        <dbReference type="SAM" id="SignalP"/>
    </source>
</evidence>
<dbReference type="EMBL" id="JACVXA010000004">
    <property type="protein sequence ID" value="MBE3636997.1"/>
    <property type="molecule type" value="Genomic_DNA"/>
</dbReference>
<proteinExistence type="predicted"/>
<comment type="caution">
    <text evidence="2">The sequence shown here is derived from an EMBL/GenBank/DDBJ whole genome shotgun (WGS) entry which is preliminary data.</text>
</comment>
<evidence type="ECO:0000313" key="2">
    <source>
        <dbReference type="EMBL" id="MBE3636997.1"/>
    </source>
</evidence>
<protein>
    <submittedName>
        <fullName evidence="2">DUF3280 domain-containing protein</fullName>
    </submittedName>
</protein>
<dbReference type="Pfam" id="PF11684">
    <property type="entry name" value="DUF3280"/>
    <property type="match status" value="1"/>
</dbReference>
<accession>A0A8J6YT61</accession>
<organism evidence="2 3">
    <name type="scientific">Mangrovicoccus algicola</name>
    <dbReference type="NCBI Taxonomy" id="2771008"/>
    <lineage>
        <taxon>Bacteria</taxon>
        <taxon>Pseudomonadati</taxon>
        <taxon>Pseudomonadota</taxon>
        <taxon>Alphaproteobacteria</taxon>
        <taxon>Rhodobacterales</taxon>
        <taxon>Paracoccaceae</taxon>
        <taxon>Mangrovicoccus</taxon>
    </lineage>
</organism>
<sequence length="170" mass="18461">MRPMLRILVLLLAGLGAGSAALAEMPPLPAPGASLALPDVTFVNASAIPTRPEEQERARLLTRMLRERFAQEGFVLADLGPVAADLDRIVNPAACNGCEIRIARKAGAEYVAVGQVRKISELILSMDLVLRETGEGRILRAMAVDIRSNTDQSWTRGMRYVLTYGIFAED</sequence>
<dbReference type="InterPro" id="IPR021698">
    <property type="entry name" value="DUF3280"/>
</dbReference>
<feature type="chain" id="PRO_5035268764" evidence="1">
    <location>
        <begin position="24"/>
        <end position="170"/>
    </location>
</feature>
<dbReference type="AlphaFoldDB" id="A0A8J6YT61"/>